<dbReference type="GO" id="GO:0005829">
    <property type="term" value="C:cytosol"/>
    <property type="evidence" value="ECO:0007669"/>
    <property type="project" value="TreeGrafter"/>
</dbReference>
<feature type="repeat" description="TPR" evidence="5">
    <location>
        <begin position="618"/>
        <end position="651"/>
    </location>
</feature>
<comment type="caution">
    <text evidence="7">The sequence shown here is derived from an EMBL/GenBank/DDBJ whole genome shotgun (WGS) entry which is preliminary data.</text>
</comment>
<keyword evidence="3" id="KW-0677">Repeat</keyword>
<dbReference type="InterPro" id="IPR011990">
    <property type="entry name" value="TPR-like_helical_dom_sf"/>
</dbReference>
<evidence type="ECO:0000256" key="1">
    <source>
        <dbReference type="ARBA" id="ARBA00004496"/>
    </source>
</evidence>
<feature type="compositionally biased region" description="Basic and acidic residues" evidence="6">
    <location>
        <begin position="143"/>
        <end position="153"/>
    </location>
</feature>
<feature type="compositionally biased region" description="Basic and acidic residues" evidence="6">
    <location>
        <begin position="110"/>
        <end position="122"/>
    </location>
</feature>
<dbReference type="Pfam" id="PF14853">
    <property type="entry name" value="Fis1_TPR_C"/>
    <property type="match status" value="1"/>
</dbReference>
<sequence length="892" mass="99755">MSMDSVKHLLDGPVEPGSVPVEYMDYDYISKSSNVKELEKILKALRSGKEGHYPDLIRHCEERIQELNPKSLRKDKRPATEFDIGKDEWNQVHSDVKSFLDQAHITDQSIKQERDADDKESLPVRGSVTIDTSGQKTTTSSEPDFKPSEDRIRSHDYSAWEKYDVDKETERVDESDDMKNARRQAKQLNSSRSAGIQEKLKTEGCSPKELEMLANREKDKGNEAFRAGDYSEAIVYYSRSLSVIPSAPAYNNRALARIRLEEFTSAVGDCNKVLEIESDNLKAMLRRGTARKSLQQYGEACKDLEYVLSVEPGNKQAKDLLKDVKKKMKADSKLSSSAVQNGLGNGAPPPKGGKRLVIEEVEGDESSDSGEDLADGNISSQRKTPEGKEKEGRGIKSPSSNGSVTSQPVPAASETVKNGPQQSNHGPPSKIKTEAVQTIPPEEGKKTALEKEKPPVEEIPAKPLPQKVVKLQDEGTTFYKAGQYGNAKEKYSTALAILEKDKASYQSAISSLQSNRAACHLKLGDCQGCITDCGLVLEKLPFNVKVYLRRGSAYETLERYRHAYLDFQQAMTLDPYNKTAQVAASSGVPSIRKEKPTTEVKDKEEKIPEKAISKDEEFLKLKSEGNDFVKKGKYQDAIKCYTSCTEIDPEQAVPFTNRALCYLKLQQNKQAEEDCTKALALDANNVKGYYRRALARKGLENYFESIKDLTALLKLEPSNGSAKKELEMVKDFWRKELKEKHQNAPPNQSTGSNKTENTNKKNILIEEADSDSEEEKDDKQSNGTPGRRSSGKKTSPSSNSREKEDKHGRHQNNLKEAKPSDKHKNSRSKSKKDDKETRNSKTAESIHAPKLKKVTAYEFMQAWMSLKSTKDSLPYAELLRQVPPEQLPTGLY</sequence>
<evidence type="ECO:0000256" key="4">
    <source>
        <dbReference type="ARBA" id="ARBA00022803"/>
    </source>
</evidence>
<feature type="compositionally biased region" description="Acidic residues" evidence="6">
    <location>
        <begin position="359"/>
        <end position="374"/>
    </location>
</feature>
<dbReference type="SUPFAM" id="SSF48452">
    <property type="entry name" value="TPR-like"/>
    <property type="match status" value="3"/>
</dbReference>
<evidence type="ECO:0000256" key="3">
    <source>
        <dbReference type="ARBA" id="ARBA00022737"/>
    </source>
</evidence>
<feature type="compositionally biased region" description="Polar residues" evidence="6">
    <location>
        <begin position="129"/>
        <end position="142"/>
    </location>
</feature>
<feature type="region of interest" description="Disordered" evidence="6">
    <location>
        <begin position="107"/>
        <end position="153"/>
    </location>
</feature>
<feature type="region of interest" description="Disordered" evidence="6">
    <location>
        <begin position="740"/>
        <end position="850"/>
    </location>
</feature>
<dbReference type="GO" id="GO:0006626">
    <property type="term" value="P:protein targeting to mitochondrion"/>
    <property type="evidence" value="ECO:0007669"/>
    <property type="project" value="TreeGrafter"/>
</dbReference>
<dbReference type="PROSITE" id="PS50005">
    <property type="entry name" value="TPR"/>
    <property type="match status" value="3"/>
</dbReference>
<evidence type="ECO:0008006" key="9">
    <source>
        <dbReference type="Google" id="ProtNLM"/>
    </source>
</evidence>
<dbReference type="Gene3D" id="1.25.40.10">
    <property type="entry name" value="Tetratricopeptide repeat domain"/>
    <property type="match status" value="3"/>
</dbReference>
<organism evidence="7 8">
    <name type="scientific">Stichopus japonicus</name>
    <name type="common">Sea cucumber</name>
    <dbReference type="NCBI Taxonomy" id="307972"/>
    <lineage>
        <taxon>Eukaryota</taxon>
        <taxon>Metazoa</taxon>
        <taxon>Echinodermata</taxon>
        <taxon>Eleutherozoa</taxon>
        <taxon>Echinozoa</taxon>
        <taxon>Holothuroidea</taxon>
        <taxon>Aspidochirotacea</taxon>
        <taxon>Aspidochirotida</taxon>
        <taxon>Stichopodidae</taxon>
        <taxon>Apostichopus</taxon>
    </lineage>
</organism>
<feature type="region of interest" description="Disordered" evidence="6">
    <location>
        <begin position="332"/>
        <end position="454"/>
    </location>
</feature>
<feature type="compositionally biased region" description="Polar residues" evidence="6">
    <location>
        <begin position="397"/>
        <end position="408"/>
    </location>
</feature>
<dbReference type="STRING" id="307972.A0A2G8LD11"/>
<accession>A0A2G8LD11</accession>
<dbReference type="Pfam" id="PF13181">
    <property type="entry name" value="TPR_8"/>
    <property type="match status" value="3"/>
</dbReference>
<feature type="compositionally biased region" description="Low complexity" evidence="6">
    <location>
        <begin position="786"/>
        <end position="799"/>
    </location>
</feature>
<evidence type="ECO:0000256" key="5">
    <source>
        <dbReference type="PROSITE-ProRule" id="PRU00339"/>
    </source>
</evidence>
<evidence type="ECO:0000256" key="2">
    <source>
        <dbReference type="ARBA" id="ARBA00022490"/>
    </source>
</evidence>
<keyword evidence="4 5" id="KW-0802">TPR repeat</keyword>
<dbReference type="InterPro" id="IPR019734">
    <property type="entry name" value="TPR_rpt"/>
</dbReference>
<dbReference type="GO" id="GO:0031072">
    <property type="term" value="F:heat shock protein binding"/>
    <property type="evidence" value="ECO:0007669"/>
    <property type="project" value="TreeGrafter"/>
</dbReference>
<feature type="compositionally biased region" description="Polar residues" evidence="6">
    <location>
        <begin position="744"/>
        <end position="756"/>
    </location>
</feature>
<comment type="subcellular location">
    <subcellularLocation>
        <location evidence="1">Cytoplasm</location>
    </subcellularLocation>
</comment>
<keyword evidence="8" id="KW-1185">Reference proteome</keyword>
<feature type="repeat" description="TPR" evidence="5">
    <location>
        <begin position="544"/>
        <end position="577"/>
    </location>
</feature>
<protein>
    <recommendedName>
        <fullName evidence="9">Sperm-associated antigen 1</fullName>
    </recommendedName>
</protein>
<reference evidence="7 8" key="1">
    <citation type="journal article" date="2017" name="PLoS Biol.">
        <title>The sea cucumber genome provides insights into morphological evolution and visceral regeneration.</title>
        <authorList>
            <person name="Zhang X."/>
            <person name="Sun L."/>
            <person name="Yuan J."/>
            <person name="Sun Y."/>
            <person name="Gao Y."/>
            <person name="Zhang L."/>
            <person name="Li S."/>
            <person name="Dai H."/>
            <person name="Hamel J.F."/>
            <person name="Liu C."/>
            <person name="Yu Y."/>
            <person name="Liu S."/>
            <person name="Lin W."/>
            <person name="Guo K."/>
            <person name="Jin S."/>
            <person name="Xu P."/>
            <person name="Storey K.B."/>
            <person name="Huan P."/>
            <person name="Zhang T."/>
            <person name="Zhou Y."/>
            <person name="Zhang J."/>
            <person name="Lin C."/>
            <person name="Li X."/>
            <person name="Xing L."/>
            <person name="Huo D."/>
            <person name="Sun M."/>
            <person name="Wang L."/>
            <person name="Mercier A."/>
            <person name="Li F."/>
            <person name="Yang H."/>
            <person name="Xiang J."/>
        </authorList>
    </citation>
    <scope>NUCLEOTIDE SEQUENCE [LARGE SCALE GENOMIC DNA]</scope>
    <source>
        <strain evidence="7">Shaxun</strain>
        <tissue evidence="7">Muscle</tissue>
    </source>
</reference>
<feature type="compositionally biased region" description="Basic and acidic residues" evidence="6">
    <location>
        <begin position="831"/>
        <end position="841"/>
    </location>
</feature>
<dbReference type="InterPro" id="IPR051982">
    <property type="entry name" value="CiliaryAsmbly_MitoImport"/>
</dbReference>
<feature type="compositionally biased region" description="Basic and acidic residues" evidence="6">
    <location>
        <begin position="442"/>
        <end position="454"/>
    </location>
</feature>
<dbReference type="Proteomes" id="UP000230750">
    <property type="component" value="Unassembled WGS sequence"/>
</dbReference>
<dbReference type="EMBL" id="MRZV01000121">
    <property type="protein sequence ID" value="PIK58144.1"/>
    <property type="molecule type" value="Genomic_DNA"/>
</dbReference>
<dbReference type="InterPro" id="IPR028061">
    <property type="entry name" value="Fis1_TPR_C"/>
</dbReference>
<dbReference type="GO" id="GO:0005739">
    <property type="term" value="C:mitochondrion"/>
    <property type="evidence" value="ECO:0007669"/>
    <property type="project" value="TreeGrafter"/>
</dbReference>
<evidence type="ECO:0000256" key="6">
    <source>
        <dbReference type="SAM" id="MobiDB-lite"/>
    </source>
</evidence>
<feature type="compositionally biased region" description="Basic and acidic residues" evidence="6">
    <location>
        <begin position="383"/>
        <end position="394"/>
    </location>
</feature>
<dbReference type="PANTHER" id="PTHR45984">
    <property type="entry name" value="RNA (RNA) POLYMERASE II ASSOCIATED PROTEIN HOMOLOG"/>
    <property type="match status" value="1"/>
</dbReference>
<feature type="repeat" description="TPR" evidence="5">
    <location>
        <begin position="214"/>
        <end position="247"/>
    </location>
</feature>
<name>A0A2G8LD11_STIJA</name>
<dbReference type="OrthoDB" id="2942533at2759"/>
<gene>
    <name evidence="7" type="ORF">BSL78_04944</name>
</gene>
<dbReference type="SMART" id="SM00028">
    <property type="entry name" value="TPR"/>
    <property type="match status" value="9"/>
</dbReference>
<feature type="compositionally biased region" description="Polar residues" evidence="6">
    <location>
        <begin position="415"/>
        <end position="426"/>
    </location>
</feature>
<evidence type="ECO:0000313" key="7">
    <source>
        <dbReference type="EMBL" id="PIK58144.1"/>
    </source>
</evidence>
<proteinExistence type="predicted"/>
<keyword evidence="2" id="KW-0963">Cytoplasm</keyword>
<evidence type="ECO:0000313" key="8">
    <source>
        <dbReference type="Proteomes" id="UP000230750"/>
    </source>
</evidence>
<dbReference type="AlphaFoldDB" id="A0A2G8LD11"/>
<dbReference type="PANTHER" id="PTHR45984:SF1">
    <property type="entry name" value="SPAG1 AXONEMAL DYNEIN ASSEMBLY FACTOR"/>
    <property type="match status" value="1"/>
</dbReference>
<feature type="compositionally biased region" description="Acidic residues" evidence="6">
    <location>
        <begin position="766"/>
        <end position="776"/>
    </location>
</feature>
<feature type="compositionally biased region" description="Basic and acidic residues" evidence="6">
    <location>
        <begin position="800"/>
        <end position="823"/>
    </location>
</feature>